<dbReference type="GO" id="GO:0016020">
    <property type="term" value="C:membrane"/>
    <property type="evidence" value="ECO:0007669"/>
    <property type="project" value="InterPro"/>
</dbReference>
<evidence type="ECO:0000256" key="5">
    <source>
        <dbReference type="ARBA" id="ARBA00022741"/>
    </source>
</evidence>
<dbReference type="SMART" id="SM00387">
    <property type="entry name" value="HATPase_c"/>
    <property type="match status" value="1"/>
</dbReference>
<keyword evidence="8" id="KW-0902">Two-component regulatory system</keyword>
<dbReference type="KEGG" id="fgg:FSB75_12520"/>
<evidence type="ECO:0000256" key="9">
    <source>
        <dbReference type="SAM" id="Phobius"/>
    </source>
</evidence>
<keyword evidence="9" id="KW-0472">Membrane</keyword>
<dbReference type="InterPro" id="IPR050482">
    <property type="entry name" value="Sensor_HK_TwoCompSys"/>
</dbReference>
<dbReference type="Proteomes" id="UP000321204">
    <property type="component" value="Chromosome"/>
</dbReference>
<keyword evidence="6" id="KW-0418">Kinase</keyword>
<organism evidence="11 12">
    <name type="scientific">Flavisolibacter ginsenosidimutans</name>
    <dbReference type="NCBI Taxonomy" id="661481"/>
    <lineage>
        <taxon>Bacteria</taxon>
        <taxon>Pseudomonadati</taxon>
        <taxon>Bacteroidota</taxon>
        <taxon>Chitinophagia</taxon>
        <taxon>Chitinophagales</taxon>
        <taxon>Chitinophagaceae</taxon>
        <taxon>Flavisolibacter</taxon>
    </lineage>
</organism>
<reference evidence="11 12" key="1">
    <citation type="journal article" date="2015" name="Int. J. Syst. Evol. Microbiol.">
        <title>Flavisolibacter ginsenosidimutans sp. nov., with ginsenoside-converting activity isolated from soil used for cultivating ginseng.</title>
        <authorList>
            <person name="Zhao Y."/>
            <person name="Liu Q."/>
            <person name="Kang M.S."/>
            <person name="Jin F."/>
            <person name="Yu H."/>
            <person name="Im W.T."/>
        </authorList>
    </citation>
    <scope>NUCLEOTIDE SEQUENCE [LARGE SCALE GENOMIC DNA]</scope>
    <source>
        <strain evidence="11 12">Gsoil 636</strain>
    </source>
</reference>
<dbReference type="OrthoDB" id="5401121at2"/>
<dbReference type="Gene3D" id="1.20.5.1930">
    <property type="match status" value="1"/>
</dbReference>
<evidence type="ECO:0000256" key="3">
    <source>
        <dbReference type="ARBA" id="ARBA00022553"/>
    </source>
</evidence>
<gene>
    <name evidence="11" type="ORF">FSB75_12520</name>
</gene>
<dbReference type="InterPro" id="IPR011712">
    <property type="entry name" value="Sig_transdc_His_kin_sub3_dim/P"/>
</dbReference>
<sequence>MDARETSLYIAILITGVAMVSLTLYFAASAIWHQRKHARIQRQNFLDEIGLLEKERARVARDLHDELAPLLSLTRFQLMSVRESNGDEVLQRASANLQRVMLRMGEIAVDLNAGALVQKGLRFALTDFFLELEGLSSLRIRFCYDVRREIPAQTGIHLYRIVQEAVHNAFKHSGASQVDVHVKERLNQLFLYVGDNGTGFRCREASQEQIGIGLQSIRSRTGMLGGRLECRSSAQKGTTYFFQFPFPSKTSL</sequence>
<dbReference type="GO" id="GO:0000155">
    <property type="term" value="F:phosphorelay sensor kinase activity"/>
    <property type="evidence" value="ECO:0007669"/>
    <property type="project" value="InterPro"/>
</dbReference>
<dbReference type="Pfam" id="PF02518">
    <property type="entry name" value="HATPase_c"/>
    <property type="match status" value="1"/>
</dbReference>
<evidence type="ECO:0000256" key="6">
    <source>
        <dbReference type="ARBA" id="ARBA00022777"/>
    </source>
</evidence>
<dbReference type="AlphaFoldDB" id="A0A5B8UKZ0"/>
<dbReference type="SUPFAM" id="SSF55874">
    <property type="entry name" value="ATPase domain of HSP90 chaperone/DNA topoisomerase II/histidine kinase"/>
    <property type="match status" value="1"/>
</dbReference>
<keyword evidence="12" id="KW-1185">Reference proteome</keyword>
<name>A0A5B8UKZ0_9BACT</name>
<feature type="domain" description="Histidine kinase" evidence="10">
    <location>
        <begin position="158"/>
        <end position="248"/>
    </location>
</feature>
<keyword evidence="4" id="KW-0808">Transferase</keyword>
<keyword evidence="5" id="KW-0547">Nucleotide-binding</keyword>
<dbReference type="RefSeq" id="WP_146787909.1">
    <property type="nucleotide sequence ID" value="NZ_BAABIO010000003.1"/>
</dbReference>
<evidence type="ECO:0000256" key="1">
    <source>
        <dbReference type="ARBA" id="ARBA00000085"/>
    </source>
</evidence>
<accession>A0A5B8UKZ0</accession>
<dbReference type="EMBL" id="CP042433">
    <property type="protein sequence ID" value="QEC56685.1"/>
    <property type="molecule type" value="Genomic_DNA"/>
</dbReference>
<dbReference type="InterPro" id="IPR005467">
    <property type="entry name" value="His_kinase_dom"/>
</dbReference>
<dbReference type="Gene3D" id="3.30.565.10">
    <property type="entry name" value="Histidine kinase-like ATPase, C-terminal domain"/>
    <property type="match status" value="1"/>
</dbReference>
<dbReference type="InterPro" id="IPR003594">
    <property type="entry name" value="HATPase_dom"/>
</dbReference>
<keyword evidence="3" id="KW-0597">Phosphoprotein</keyword>
<dbReference type="PANTHER" id="PTHR24421:SF10">
    <property type="entry name" value="NITRATE_NITRITE SENSOR PROTEIN NARQ"/>
    <property type="match status" value="1"/>
</dbReference>
<dbReference type="EC" id="2.7.13.3" evidence="2"/>
<keyword evidence="7" id="KW-0067">ATP-binding</keyword>
<evidence type="ECO:0000313" key="11">
    <source>
        <dbReference type="EMBL" id="QEC56685.1"/>
    </source>
</evidence>
<evidence type="ECO:0000256" key="2">
    <source>
        <dbReference type="ARBA" id="ARBA00012438"/>
    </source>
</evidence>
<feature type="transmembrane region" description="Helical" evidence="9">
    <location>
        <begin position="6"/>
        <end position="32"/>
    </location>
</feature>
<proteinExistence type="predicted"/>
<protein>
    <recommendedName>
        <fullName evidence="2">histidine kinase</fullName>
        <ecNumber evidence="2">2.7.13.3</ecNumber>
    </recommendedName>
</protein>
<keyword evidence="9" id="KW-0812">Transmembrane</keyword>
<evidence type="ECO:0000256" key="4">
    <source>
        <dbReference type="ARBA" id="ARBA00022679"/>
    </source>
</evidence>
<evidence type="ECO:0000256" key="7">
    <source>
        <dbReference type="ARBA" id="ARBA00022840"/>
    </source>
</evidence>
<dbReference type="GO" id="GO:0046983">
    <property type="term" value="F:protein dimerization activity"/>
    <property type="evidence" value="ECO:0007669"/>
    <property type="project" value="InterPro"/>
</dbReference>
<dbReference type="PROSITE" id="PS50109">
    <property type="entry name" value="HIS_KIN"/>
    <property type="match status" value="1"/>
</dbReference>
<comment type="catalytic activity">
    <reaction evidence="1">
        <text>ATP + protein L-histidine = ADP + protein N-phospho-L-histidine.</text>
        <dbReference type="EC" id="2.7.13.3"/>
    </reaction>
</comment>
<dbReference type="InterPro" id="IPR036890">
    <property type="entry name" value="HATPase_C_sf"/>
</dbReference>
<dbReference type="GO" id="GO:0005524">
    <property type="term" value="F:ATP binding"/>
    <property type="evidence" value="ECO:0007669"/>
    <property type="project" value="UniProtKB-KW"/>
</dbReference>
<evidence type="ECO:0000259" key="10">
    <source>
        <dbReference type="PROSITE" id="PS50109"/>
    </source>
</evidence>
<dbReference type="CDD" id="cd16917">
    <property type="entry name" value="HATPase_UhpB-NarQ-NarX-like"/>
    <property type="match status" value="1"/>
</dbReference>
<keyword evidence="9" id="KW-1133">Transmembrane helix</keyword>
<evidence type="ECO:0000313" key="12">
    <source>
        <dbReference type="Proteomes" id="UP000321204"/>
    </source>
</evidence>
<dbReference type="Pfam" id="PF07730">
    <property type="entry name" value="HisKA_3"/>
    <property type="match status" value="1"/>
</dbReference>
<dbReference type="PANTHER" id="PTHR24421">
    <property type="entry name" value="NITRATE/NITRITE SENSOR PROTEIN NARX-RELATED"/>
    <property type="match status" value="1"/>
</dbReference>
<evidence type="ECO:0000256" key="8">
    <source>
        <dbReference type="ARBA" id="ARBA00023012"/>
    </source>
</evidence>